<name>A0A6S6SH01_9BACT</name>
<dbReference type="EMBL" id="CACVAU010000008">
    <property type="protein sequence ID" value="CAA6802622.1"/>
    <property type="molecule type" value="Genomic_DNA"/>
</dbReference>
<reference evidence="1" key="1">
    <citation type="submission" date="2020-01" db="EMBL/GenBank/DDBJ databases">
        <authorList>
            <person name="Meier V. D."/>
            <person name="Meier V D."/>
        </authorList>
    </citation>
    <scope>NUCLEOTIDE SEQUENCE</scope>
    <source>
        <strain evidence="1">HLG_WM_MAG_05</strain>
    </source>
</reference>
<accession>A0A6S6SH01</accession>
<proteinExistence type="predicted"/>
<sequence>MAIVNYVEQILSSPVCVFDGIIQKLIGQSFHHSNIELSRYTIKLDATLIESIKSILKDLKQEEGMVSRFLYAKFGFEVRKNKRREQLLYLGSELKTQHRKIKARLYSLNRQKERVAHCSVELRRLHKGFKAKAMSFENKKVKNKNKFYLDELEHNLSELEKVEVALSMRYDDLFEIEKIYDQLFQRIPRCERLEEESYLLLAQPIKV</sequence>
<evidence type="ECO:0000313" key="1">
    <source>
        <dbReference type="EMBL" id="CAA6802622.1"/>
    </source>
</evidence>
<dbReference type="AlphaFoldDB" id="A0A6S6SH01"/>
<organism evidence="1">
    <name type="scientific">uncultured Sulfurovum sp</name>
    <dbReference type="NCBI Taxonomy" id="269237"/>
    <lineage>
        <taxon>Bacteria</taxon>
        <taxon>Pseudomonadati</taxon>
        <taxon>Campylobacterota</taxon>
        <taxon>Epsilonproteobacteria</taxon>
        <taxon>Campylobacterales</taxon>
        <taxon>Sulfurovaceae</taxon>
        <taxon>Sulfurovum</taxon>
        <taxon>environmental samples</taxon>
    </lineage>
</organism>
<gene>
    <name evidence="1" type="ORF">HELGO_WM10702</name>
</gene>
<protein>
    <submittedName>
        <fullName evidence="1">Uncharacterized protein</fullName>
    </submittedName>
</protein>